<gene>
    <name evidence="2" type="ORF">C5Y98_14575</name>
</gene>
<dbReference type="Proteomes" id="UP000239388">
    <property type="component" value="Unassembled WGS sequence"/>
</dbReference>
<dbReference type="InterPro" id="IPR032675">
    <property type="entry name" value="LRR_dom_sf"/>
</dbReference>
<name>A0A2S8FSK9_9BACT</name>
<evidence type="ECO:0000313" key="2">
    <source>
        <dbReference type="EMBL" id="PQO35172.1"/>
    </source>
</evidence>
<proteinExistence type="predicted"/>
<dbReference type="AlphaFoldDB" id="A0A2S8FSK9"/>
<accession>A0A2S8FSK9</accession>
<dbReference type="RefSeq" id="WP_105354999.1">
    <property type="nucleotide sequence ID" value="NZ_PUIB01000016.1"/>
</dbReference>
<dbReference type="SUPFAM" id="SSF52047">
    <property type="entry name" value="RNI-like"/>
    <property type="match status" value="1"/>
</dbReference>
<reference evidence="2 3" key="1">
    <citation type="submission" date="2018-02" db="EMBL/GenBank/DDBJ databases">
        <title>Comparative genomes isolates from brazilian mangrove.</title>
        <authorList>
            <person name="Araujo J.E."/>
            <person name="Taketani R.G."/>
            <person name="Silva M.C.P."/>
            <person name="Loureco M.V."/>
            <person name="Andreote F.D."/>
        </authorList>
    </citation>
    <scope>NUCLEOTIDE SEQUENCE [LARGE SCALE GENOMIC DNA]</scope>
    <source>
        <strain evidence="2 3">NAP PRIS-MGV</strain>
    </source>
</reference>
<feature type="transmembrane region" description="Helical" evidence="1">
    <location>
        <begin position="97"/>
        <end position="120"/>
    </location>
</feature>
<evidence type="ECO:0008006" key="4">
    <source>
        <dbReference type="Google" id="ProtNLM"/>
    </source>
</evidence>
<dbReference type="Gene3D" id="3.80.10.10">
    <property type="entry name" value="Ribonuclease Inhibitor"/>
    <property type="match status" value="1"/>
</dbReference>
<keyword evidence="1" id="KW-0472">Membrane</keyword>
<sequence>MNRIRQWTWLILAPLWRWKWLFLVCLFITVTYGAATFRSEPNTSFTVYTPAFGPTISYTTVHYGWPLEYAQREFDDSKPIRVWAFWERGQYSDLRRLAANLGLALLLAGLITHGVAWRFARKPRWQFQLKEVIVLVVVLSAILAYAVRLESVYRQDQQYLADLTKEGFAAGRTEIPALRRPLRDVGLISNDAAYQYWLQWNNHSQGELLDQMLQYQPKSGDVNQLLRQQASGSRRLSNHFVAVTIDDDQLDDAGLAALLAWTPSGRFLNLRGEQLSPHGLAQIAEQRPNLQILALYVPELDGDALEALAPLDNLESLLISDCDLAAGPAILRLAEQLPSLRYLSVPELVVASFSEEEIAALTRRGVSLTAY</sequence>
<evidence type="ECO:0000313" key="3">
    <source>
        <dbReference type="Proteomes" id="UP000239388"/>
    </source>
</evidence>
<dbReference type="EMBL" id="PUIB01000016">
    <property type="protein sequence ID" value="PQO35172.1"/>
    <property type="molecule type" value="Genomic_DNA"/>
</dbReference>
<evidence type="ECO:0000256" key="1">
    <source>
        <dbReference type="SAM" id="Phobius"/>
    </source>
</evidence>
<feature type="transmembrane region" description="Helical" evidence="1">
    <location>
        <begin position="132"/>
        <end position="149"/>
    </location>
</feature>
<organism evidence="2 3">
    <name type="scientific">Blastopirellula marina</name>
    <dbReference type="NCBI Taxonomy" id="124"/>
    <lineage>
        <taxon>Bacteria</taxon>
        <taxon>Pseudomonadati</taxon>
        <taxon>Planctomycetota</taxon>
        <taxon>Planctomycetia</taxon>
        <taxon>Pirellulales</taxon>
        <taxon>Pirellulaceae</taxon>
        <taxon>Blastopirellula</taxon>
    </lineage>
</organism>
<keyword evidence="1" id="KW-1133">Transmembrane helix</keyword>
<comment type="caution">
    <text evidence="2">The sequence shown here is derived from an EMBL/GenBank/DDBJ whole genome shotgun (WGS) entry which is preliminary data.</text>
</comment>
<protein>
    <recommendedName>
        <fullName evidence="4">Leucine-rich repeat domain-containing protein</fullName>
    </recommendedName>
</protein>
<keyword evidence="1" id="KW-0812">Transmembrane</keyword>
<feature type="transmembrane region" description="Helical" evidence="1">
    <location>
        <begin position="20"/>
        <end position="37"/>
    </location>
</feature>
<dbReference type="OrthoDB" id="301970at2"/>